<sequence length="199" mass="22611">MLFPHTKTRRTLLRHVNPPEGVTAHDLLLKAGLNDLPSAEVFGALYTKEVSAQFTVERQDTEQVVGYVSFHHLDLSGRHVRASFFTDPATAGTGVGAEVMLLTINYAFAMWNVRKIYFWTAEPDFQILHTTFDTDHKEATLPEHLYDRGELRDVHIYAVYREYWEEHGADLLNKLVKTPLERRNAAPADSAEMPSGEKS</sequence>
<dbReference type="Proteomes" id="UP001499930">
    <property type="component" value="Unassembled WGS sequence"/>
</dbReference>
<protein>
    <recommendedName>
        <fullName evidence="1">N-acetyltransferase domain-containing protein</fullName>
    </recommendedName>
</protein>
<accession>A0ABN3Y1M2</accession>
<evidence type="ECO:0000313" key="2">
    <source>
        <dbReference type="EMBL" id="GAA3014225.1"/>
    </source>
</evidence>
<dbReference type="EMBL" id="BAAAWD010000011">
    <property type="protein sequence ID" value="GAA3014225.1"/>
    <property type="molecule type" value="Genomic_DNA"/>
</dbReference>
<organism evidence="2 3">
    <name type="scientific">Streptosporangium longisporum</name>
    <dbReference type="NCBI Taxonomy" id="46187"/>
    <lineage>
        <taxon>Bacteria</taxon>
        <taxon>Bacillati</taxon>
        <taxon>Actinomycetota</taxon>
        <taxon>Actinomycetes</taxon>
        <taxon>Streptosporangiales</taxon>
        <taxon>Streptosporangiaceae</taxon>
        <taxon>Streptosporangium</taxon>
    </lineage>
</organism>
<comment type="caution">
    <text evidence="2">The sequence shown here is derived from an EMBL/GenBank/DDBJ whole genome shotgun (WGS) entry which is preliminary data.</text>
</comment>
<proteinExistence type="predicted"/>
<dbReference type="RefSeq" id="WP_344897908.1">
    <property type="nucleotide sequence ID" value="NZ_BAAAWD010000011.1"/>
</dbReference>
<dbReference type="Pfam" id="PF00583">
    <property type="entry name" value="Acetyltransf_1"/>
    <property type="match status" value="1"/>
</dbReference>
<evidence type="ECO:0000313" key="3">
    <source>
        <dbReference type="Proteomes" id="UP001499930"/>
    </source>
</evidence>
<feature type="domain" description="N-acetyltransferase" evidence="1">
    <location>
        <begin position="53"/>
        <end position="124"/>
    </location>
</feature>
<keyword evidence="3" id="KW-1185">Reference proteome</keyword>
<dbReference type="SUPFAM" id="SSF55729">
    <property type="entry name" value="Acyl-CoA N-acyltransferases (Nat)"/>
    <property type="match status" value="1"/>
</dbReference>
<name>A0ABN3Y1M2_9ACTN</name>
<reference evidence="2 3" key="1">
    <citation type="journal article" date="2019" name="Int. J. Syst. Evol. Microbiol.">
        <title>The Global Catalogue of Microorganisms (GCM) 10K type strain sequencing project: providing services to taxonomists for standard genome sequencing and annotation.</title>
        <authorList>
            <consortium name="The Broad Institute Genomics Platform"/>
            <consortium name="The Broad Institute Genome Sequencing Center for Infectious Disease"/>
            <person name="Wu L."/>
            <person name="Ma J."/>
        </authorList>
    </citation>
    <scope>NUCLEOTIDE SEQUENCE [LARGE SCALE GENOMIC DNA]</scope>
    <source>
        <strain evidence="2 3">JCM 3106</strain>
    </source>
</reference>
<dbReference type="CDD" id="cd04301">
    <property type="entry name" value="NAT_SF"/>
    <property type="match status" value="1"/>
</dbReference>
<evidence type="ECO:0000259" key="1">
    <source>
        <dbReference type="Pfam" id="PF00583"/>
    </source>
</evidence>
<dbReference type="InterPro" id="IPR016181">
    <property type="entry name" value="Acyl_CoA_acyltransferase"/>
</dbReference>
<dbReference type="Gene3D" id="3.40.630.30">
    <property type="match status" value="1"/>
</dbReference>
<gene>
    <name evidence="2" type="ORF">GCM10017559_41880</name>
</gene>
<dbReference type="InterPro" id="IPR000182">
    <property type="entry name" value="GNAT_dom"/>
</dbReference>